<keyword evidence="2 4" id="KW-0863">Zinc-finger</keyword>
<feature type="region of interest" description="Disordered" evidence="5">
    <location>
        <begin position="185"/>
        <end position="216"/>
    </location>
</feature>
<dbReference type="HOGENOM" id="CLU_007319_0_0_1"/>
<evidence type="ECO:0000313" key="9">
    <source>
        <dbReference type="Proteomes" id="UP000053989"/>
    </source>
</evidence>
<dbReference type="STRING" id="1036808.A0A0C3D8G5"/>
<dbReference type="PROSITE" id="PS50135">
    <property type="entry name" value="ZF_ZZ_2"/>
    <property type="match status" value="1"/>
</dbReference>
<dbReference type="GO" id="GO:0016235">
    <property type="term" value="C:aggresome"/>
    <property type="evidence" value="ECO:0007669"/>
    <property type="project" value="TreeGrafter"/>
</dbReference>
<dbReference type="PROSITE" id="PS51745">
    <property type="entry name" value="PB1"/>
    <property type="match status" value="1"/>
</dbReference>
<name>A0A0C3D8G5_9AGAM</name>
<dbReference type="Pfam" id="PF00564">
    <property type="entry name" value="PB1"/>
    <property type="match status" value="1"/>
</dbReference>
<evidence type="ECO:0000256" key="1">
    <source>
        <dbReference type="ARBA" id="ARBA00022723"/>
    </source>
</evidence>
<dbReference type="InterPro" id="IPR053793">
    <property type="entry name" value="PB1-like"/>
</dbReference>
<evidence type="ECO:0000256" key="3">
    <source>
        <dbReference type="ARBA" id="ARBA00022833"/>
    </source>
</evidence>
<dbReference type="GO" id="GO:0035973">
    <property type="term" value="P:aggrephagy"/>
    <property type="evidence" value="ECO:0007669"/>
    <property type="project" value="TreeGrafter"/>
</dbReference>
<dbReference type="PANTHER" id="PTHR15090:SF0">
    <property type="entry name" value="SEQUESTOSOME-1"/>
    <property type="match status" value="1"/>
</dbReference>
<dbReference type="AlphaFoldDB" id="A0A0C3D8G5"/>
<evidence type="ECO:0000259" key="7">
    <source>
        <dbReference type="PROSITE" id="PS51745"/>
    </source>
</evidence>
<dbReference type="GO" id="GO:0000423">
    <property type="term" value="P:mitophagy"/>
    <property type="evidence" value="ECO:0007669"/>
    <property type="project" value="TreeGrafter"/>
</dbReference>
<dbReference type="InterPro" id="IPR043145">
    <property type="entry name" value="Znf_ZZ_sf"/>
</dbReference>
<keyword evidence="1" id="KW-0479">Metal-binding</keyword>
<dbReference type="GO" id="GO:0005080">
    <property type="term" value="F:protein kinase C binding"/>
    <property type="evidence" value="ECO:0007669"/>
    <property type="project" value="TreeGrafter"/>
</dbReference>
<dbReference type="InterPro" id="IPR052260">
    <property type="entry name" value="Autophagy_Rcpt_SigReg"/>
</dbReference>
<dbReference type="SUPFAM" id="SSF54277">
    <property type="entry name" value="CAD &amp; PB1 domains"/>
    <property type="match status" value="1"/>
</dbReference>
<evidence type="ECO:0000256" key="5">
    <source>
        <dbReference type="SAM" id="MobiDB-lite"/>
    </source>
</evidence>
<dbReference type="SUPFAM" id="SSF57850">
    <property type="entry name" value="RING/U-box"/>
    <property type="match status" value="4"/>
</dbReference>
<dbReference type="GO" id="GO:0044753">
    <property type="term" value="C:amphisome"/>
    <property type="evidence" value="ECO:0007669"/>
    <property type="project" value="TreeGrafter"/>
</dbReference>
<dbReference type="OrthoDB" id="661148at2759"/>
<dbReference type="CDD" id="cd02340">
    <property type="entry name" value="ZZ_NBR1_like"/>
    <property type="match status" value="1"/>
</dbReference>
<feature type="region of interest" description="Disordered" evidence="5">
    <location>
        <begin position="477"/>
        <end position="524"/>
    </location>
</feature>
<dbReference type="InterPro" id="IPR000433">
    <property type="entry name" value="Znf_ZZ"/>
</dbReference>
<evidence type="ECO:0000256" key="2">
    <source>
        <dbReference type="ARBA" id="ARBA00022771"/>
    </source>
</evidence>
<dbReference type="CDD" id="cd02249">
    <property type="entry name" value="ZZ"/>
    <property type="match status" value="1"/>
</dbReference>
<feature type="domain" description="ZZ-type" evidence="6">
    <location>
        <begin position="687"/>
        <end position="748"/>
    </location>
</feature>
<dbReference type="GO" id="GO:0070530">
    <property type="term" value="F:K63-linked polyubiquitin modification-dependent protein binding"/>
    <property type="evidence" value="ECO:0007669"/>
    <property type="project" value="TreeGrafter"/>
</dbReference>
<dbReference type="EMBL" id="KN822203">
    <property type="protein sequence ID" value="KIM52679.1"/>
    <property type="molecule type" value="Genomic_DNA"/>
</dbReference>
<sequence length="978" mass="107113">MHGRPDRPLLVKCTFDRWNKRISFASARNCSYDLLRNRIEQCFSLYATPYAISYRDDDGEVTDITTESDLSEAIQYFQAGSDDPPLSSAASILSGRSFGSKRITLRVLITVDYEGPSLSDTSSLASLDEYRGRNGSDSELTWPSASGPGGTGEIDDDSVTVSSRDNSGRFGNAAFRFPGDATVHNHHAERRDPFSIPEIGEDEDKDSTNLPDNTGPFADRYITSDANERQEGPGNVSEIRDHVEAFSDCPHSRALSSFGEALNLSAQDRGAAWLRDQNARTIRSMLGATPEPSDADTNSISLSFSEERIQGGRMGGGLALQRDPRGKYYYSYTVGSSTTHPSGHEDGFSCKDDPEPCAGSLSGHVRPSSMQLSWLASQRKLPDEPNAGGSIPDLHSNIATDILPEALSFTSTSPPPGSLTTCSECGVLLDAIRYVCATCGEKEPESCSSGLIRMSPDSCHDTEKDLRPVYTFPPSSHLTLQLSSSPSLPDTQTLVGSPHTQSEQHKPLPPLPGASTPTLHGSHGSNSRTICENVGYELCSGCIESAGIYHALRESTERMDNIGLEPTSPEAALSLWRRSAPRHKGQLRHAYFEKVWGPRGWEDVEQEDMHMCKCSTCNSMILNKRFKCASCKKFNLCRACYGQVHDIHPAHSFLIVLGRPTQPRTELSALPSTFVLPNSNEESSMKHPGVKCAHCLQDIVGARFHCAICDSVDICSNCESVGLPGNLDSADGGHSSSHIMIKIPYPLESSEVRTASRRAIHLWTGRDAAQVLTTPHSKPSSVYSSYAQTVVGSRMQLNLQDDTPKDHHVNCNGCNETIFGIRYQCATCPSSPATYSLCASCEERSYALHDSMHSFFKLPRPVQRPLESTLPFLPKLYKVPAGPLGVVAPNADPKEFLSYLVHSAALCDRCMERIHGAWFRCVYCAKDLCEVCEALDTHDETHVFVVFKAPVDMPRFRQFANLENPSASPPIIPFPVYF</sequence>
<evidence type="ECO:0000256" key="4">
    <source>
        <dbReference type="PROSITE-ProRule" id="PRU00228"/>
    </source>
</evidence>
<feature type="compositionally biased region" description="Polar residues" evidence="5">
    <location>
        <begin position="515"/>
        <end position="524"/>
    </location>
</feature>
<dbReference type="GO" id="GO:0008270">
    <property type="term" value="F:zinc ion binding"/>
    <property type="evidence" value="ECO:0007669"/>
    <property type="project" value="UniProtKB-KW"/>
</dbReference>
<reference evidence="8 9" key="1">
    <citation type="submission" date="2014-04" db="EMBL/GenBank/DDBJ databases">
        <authorList>
            <consortium name="DOE Joint Genome Institute"/>
            <person name="Kuo A."/>
            <person name="Kohler A."/>
            <person name="Nagy L.G."/>
            <person name="Floudas D."/>
            <person name="Copeland A."/>
            <person name="Barry K.W."/>
            <person name="Cichocki N."/>
            <person name="Veneault-Fourrey C."/>
            <person name="LaButti K."/>
            <person name="Lindquist E.A."/>
            <person name="Lipzen A."/>
            <person name="Lundell T."/>
            <person name="Morin E."/>
            <person name="Murat C."/>
            <person name="Sun H."/>
            <person name="Tunlid A."/>
            <person name="Henrissat B."/>
            <person name="Grigoriev I.V."/>
            <person name="Hibbett D.S."/>
            <person name="Martin F."/>
            <person name="Nordberg H.P."/>
            <person name="Cantor M.N."/>
            <person name="Hua S.X."/>
        </authorList>
    </citation>
    <scope>NUCLEOTIDE SEQUENCE [LARGE SCALE GENOMIC DNA]</scope>
    <source>
        <strain evidence="8 9">Foug A</strain>
    </source>
</reference>
<feature type="compositionally biased region" description="Low complexity" evidence="5">
    <location>
        <begin position="477"/>
        <end position="489"/>
    </location>
</feature>
<gene>
    <name evidence="8" type="ORF">SCLCIDRAFT_1223528</name>
</gene>
<feature type="domain" description="PB1" evidence="7">
    <location>
        <begin position="8"/>
        <end position="108"/>
    </location>
</feature>
<evidence type="ECO:0000259" key="6">
    <source>
        <dbReference type="PROSITE" id="PS50135"/>
    </source>
</evidence>
<evidence type="ECO:0000313" key="8">
    <source>
        <dbReference type="EMBL" id="KIM52679.1"/>
    </source>
</evidence>
<dbReference type="Gene3D" id="3.10.20.90">
    <property type="entry name" value="Phosphatidylinositol 3-kinase Catalytic Subunit, Chain A, domain 1"/>
    <property type="match status" value="1"/>
</dbReference>
<proteinExistence type="predicted"/>
<dbReference type="InParanoid" id="A0A0C3D8G5"/>
<keyword evidence="9" id="KW-1185">Reference proteome</keyword>
<dbReference type="Gene3D" id="3.30.60.90">
    <property type="match status" value="4"/>
</dbReference>
<dbReference type="GO" id="GO:0007032">
    <property type="term" value="P:endosome organization"/>
    <property type="evidence" value="ECO:0007669"/>
    <property type="project" value="TreeGrafter"/>
</dbReference>
<dbReference type="InterPro" id="IPR000270">
    <property type="entry name" value="PB1_dom"/>
</dbReference>
<feature type="compositionally biased region" description="Polar residues" evidence="5">
    <location>
        <begin position="490"/>
        <end position="501"/>
    </location>
</feature>
<organism evidence="8 9">
    <name type="scientific">Scleroderma citrinum Foug A</name>
    <dbReference type="NCBI Taxonomy" id="1036808"/>
    <lineage>
        <taxon>Eukaryota</taxon>
        <taxon>Fungi</taxon>
        <taxon>Dikarya</taxon>
        <taxon>Basidiomycota</taxon>
        <taxon>Agaricomycotina</taxon>
        <taxon>Agaricomycetes</taxon>
        <taxon>Agaricomycetidae</taxon>
        <taxon>Boletales</taxon>
        <taxon>Sclerodermatineae</taxon>
        <taxon>Sclerodermataceae</taxon>
        <taxon>Scleroderma</taxon>
    </lineage>
</organism>
<dbReference type="Proteomes" id="UP000053989">
    <property type="component" value="Unassembled WGS sequence"/>
</dbReference>
<evidence type="ECO:0008006" key="10">
    <source>
        <dbReference type="Google" id="ProtNLM"/>
    </source>
</evidence>
<feature type="region of interest" description="Disordered" evidence="5">
    <location>
        <begin position="129"/>
        <end position="162"/>
    </location>
</feature>
<dbReference type="Pfam" id="PF00569">
    <property type="entry name" value="ZZ"/>
    <property type="match status" value="1"/>
</dbReference>
<accession>A0A0C3D8G5</accession>
<reference evidence="9" key="2">
    <citation type="submission" date="2015-01" db="EMBL/GenBank/DDBJ databases">
        <title>Evolutionary Origins and Diversification of the Mycorrhizal Mutualists.</title>
        <authorList>
            <consortium name="DOE Joint Genome Institute"/>
            <consortium name="Mycorrhizal Genomics Consortium"/>
            <person name="Kohler A."/>
            <person name="Kuo A."/>
            <person name="Nagy L.G."/>
            <person name="Floudas D."/>
            <person name="Copeland A."/>
            <person name="Barry K.W."/>
            <person name="Cichocki N."/>
            <person name="Veneault-Fourrey C."/>
            <person name="LaButti K."/>
            <person name="Lindquist E.A."/>
            <person name="Lipzen A."/>
            <person name="Lundell T."/>
            <person name="Morin E."/>
            <person name="Murat C."/>
            <person name="Riley R."/>
            <person name="Ohm R."/>
            <person name="Sun H."/>
            <person name="Tunlid A."/>
            <person name="Henrissat B."/>
            <person name="Grigoriev I.V."/>
            <person name="Hibbett D.S."/>
            <person name="Martin F."/>
        </authorList>
    </citation>
    <scope>NUCLEOTIDE SEQUENCE [LARGE SCALE GENOMIC DNA]</scope>
    <source>
        <strain evidence="9">Foug A</strain>
    </source>
</reference>
<protein>
    <recommendedName>
        <fullName evidence="10">ZZ-type domain-containing protein</fullName>
    </recommendedName>
</protein>
<dbReference type="PANTHER" id="PTHR15090">
    <property type="entry name" value="SEQUESTOSOME 1-RELATED"/>
    <property type="match status" value="1"/>
</dbReference>
<dbReference type="SMART" id="SM00291">
    <property type="entry name" value="ZnF_ZZ"/>
    <property type="match status" value="4"/>
</dbReference>
<keyword evidence="3" id="KW-0862">Zinc</keyword>